<evidence type="ECO:0000313" key="3">
    <source>
        <dbReference type="Proteomes" id="UP000460221"/>
    </source>
</evidence>
<dbReference type="Proteomes" id="UP000460221">
    <property type="component" value="Unassembled WGS sequence"/>
</dbReference>
<evidence type="ECO:0000259" key="1">
    <source>
        <dbReference type="PROSITE" id="PS51186"/>
    </source>
</evidence>
<dbReference type="GO" id="GO:0016747">
    <property type="term" value="F:acyltransferase activity, transferring groups other than amino-acyl groups"/>
    <property type="evidence" value="ECO:0007669"/>
    <property type="project" value="InterPro"/>
</dbReference>
<dbReference type="Pfam" id="PF00583">
    <property type="entry name" value="Acetyltransf_1"/>
    <property type="match status" value="1"/>
</dbReference>
<dbReference type="Gene3D" id="3.40.630.30">
    <property type="match status" value="1"/>
</dbReference>
<accession>A0A7K1FH93</accession>
<feature type="domain" description="N-acetyltransferase" evidence="1">
    <location>
        <begin position="1"/>
        <end position="129"/>
    </location>
</feature>
<dbReference type="InterPro" id="IPR016181">
    <property type="entry name" value="Acyl_CoA_acyltransferase"/>
</dbReference>
<organism evidence="2 3">
    <name type="scientific">Nakamurella alba</name>
    <dbReference type="NCBI Taxonomy" id="2665158"/>
    <lineage>
        <taxon>Bacteria</taxon>
        <taxon>Bacillati</taxon>
        <taxon>Actinomycetota</taxon>
        <taxon>Actinomycetes</taxon>
        <taxon>Nakamurellales</taxon>
        <taxon>Nakamurellaceae</taxon>
        <taxon>Nakamurella</taxon>
    </lineage>
</organism>
<keyword evidence="3" id="KW-1185">Reference proteome</keyword>
<reference evidence="2 3" key="1">
    <citation type="submission" date="2019-11" db="EMBL/GenBank/DDBJ databases">
        <authorList>
            <person name="Jiang L.-Q."/>
        </authorList>
    </citation>
    <scope>NUCLEOTIDE SEQUENCE [LARGE SCALE GENOMIC DNA]</scope>
    <source>
        <strain evidence="2 3">YIM 132087</strain>
    </source>
</reference>
<proteinExistence type="predicted"/>
<evidence type="ECO:0000313" key="2">
    <source>
        <dbReference type="EMBL" id="MTD13497.1"/>
    </source>
</evidence>
<dbReference type="AlphaFoldDB" id="A0A7K1FH93"/>
<gene>
    <name evidence="2" type="ORF">GIS00_06010</name>
</gene>
<name>A0A7K1FH93_9ACTN</name>
<keyword evidence="2" id="KW-0808">Transferase</keyword>
<sequence length="129" mass="14274">MWDDERLAGLDVAKLAERRRVEIESGIAVHMLGVTESGEVIGIAIAGPSRDENPPAETELYAIYVRQSQQGSGVSDDLLDAVLGDRPASLWVYRDNPRAAAFYVHHDFIPDGEEQLDASGILEIRMVRR</sequence>
<dbReference type="SUPFAM" id="SSF55729">
    <property type="entry name" value="Acyl-CoA N-acyltransferases (Nat)"/>
    <property type="match status" value="1"/>
</dbReference>
<protein>
    <submittedName>
        <fullName evidence="2">GNAT family N-acetyltransferase</fullName>
    </submittedName>
</protein>
<comment type="caution">
    <text evidence="2">The sequence shown here is derived from an EMBL/GenBank/DDBJ whole genome shotgun (WGS) entry which is preliminary data.</text>
</comment>
<dbReference type="InterPro" id="IPR000182">
    <property type="entry name" value="GNAT_dom"/>
</dbReference>
<dbReference type="PROSITE" id="PS51186">
    <property type="entry name" value="GNAT"/>
    <property type="match status" value="1"/>
</dbReference>
<dbReference type="EMBL" id="WLYK01000001">
    <property type="protein sequence ID" value="MTD13497.1"/>
    <property type="molecule type" value="Genomic_DNA"/>
</dbReference>